<dbReference type="OrthoDB" id="442385at2"/>
<reference evidence="3" key="1">
    <citation type="submission" date="2017-02" db="EMBL/GenBank/DDBJ databases">
        <authorList>
            <person name="Varghese N."/>
            <person name="Submissions S."/>
        </authorList>
    </citation>
    <scope>NUCLEOTIDE SEQUENCE [LARGE SCALE GENOMIC DNA]</scope>
    <source>
        <strain evidence="3">DSM 23405</strain>
    </source>
</reference>
<evidence type="ECO:0000313" key="3">
    <source>
        <dbReference type="Proteomes" id="UP000190230"/>
    </source>
</evidence>
<dbReference type="AlphaFoldDB" id="A0A1T5AIP1"/>
<feature type="transmembrane region" description="Helical" evidence="1">
    <location>
        <begin position="267"/>
        <end position="290"/>
    </location>
</feature>
<feature type="transmembrane region" description="Helical" evidence="1">
    <location>
        <begin position="500"/>
        <end position="517"/>
    </location>
</feature>
<feature type="transmembrane region" description="Helical" evidence="1">
    <location>
        <begin position="409"/>
        <end position="430"/>
    </location>
</feature>
<keyword evidence="1" id="KW-1133">Transmembrane helix</keyword>
<protein>
    <submittedName>
        <fullName evidence="2">Uncharacterized membrane protein</fullName>
    </submittedName>
</protein>
<feature type="transmembrane region" description="Helical" evidence="1">
    <location>
        <begin position="442"/>
        <end position="465"/>
    </location>
</feature>
<feature type="transmembrane region" description="Helical" evidence="1">
    <location>
        <begin position="109"/>
        <end position="130"/>
    </location>
</feature>
<dbReference type="Proteomes" id="UP000190230">
    <property type="component" value="Unassembled WGS sequence"/>
</dbReference>
<keyword evidence="1" id="KW-0472">Membrane</keyword>
<feature type="transmembrane region" description="Helical" evidence="1">
    <location>
        <begin position="211"/>
        <end position="234"/>
    </location>
</feature>
<dbReference type="RefSeq" id="WP_079719197.1">
    <property type="nucleotide sequence ID" value="NZ_FUYY01000001.1"/>
</dbReference>
<keyword evidence="1" id="KW-0812">Transmembrane</keyword>
<gene>
    <name evidence="2" type="ORF">SAMN05660776_0595</name>
</gene>
<name>A0A1T5AIP1_9FLAO</name>
<evidence type="ECO:0000313" key="2">
    <source>
        <dbReference type="EMBL" id="SKB34760.1"/>
    </source>
</evidence>
<feature type="transmembrane region" description="Helical" evidence="1">
    <location>
        <begin position="311"/>
        <end position="333"/>
    </location>
</feature>
<feature type="transmembrane region" description="Helical" evidence="1">
    <location>
        <begin position="477"/>
        <end position="494"/>
    </location>
</feature>
<proteinExistence type="predicted"/>
<organism evidence="2 3">
    <name type="scientific">Salegentibacter holothuriorum</name>
    <dbReference type="NCBI Taxonomy" id="241145"/>
    <lineage>
        <taxon>Bacteria</taxon>
        <taxon>Pseudomonadati</taxon>
        <taxon>Bacteroidota</taxon>
        <taxon>Flavobacteriia</taxon>
        <taxon>Flavobacteriales</taxon>
        <taxon>Flavobacteriaceae</taxon>
        <taxon>Salegentibacter</taxon>
    </lineage>
</organism>
<feature type="transmembrane region" description="Helical" evidence="1">
    <location>
        <begin position="241"/>
        <end position="261"/>
    </location>
</feature>
<sequence length="537" mass="62296">MNKDQIKAIAKLVVSVKERNGKPVNVYVVAATIESFGIRDVDVKKDYGFEDIFQLSKYIYKAYGAITLANLKNNNQRIAEAKTFKRLALTEYITTKNTKRFIADYSSGLIHLFPVFLQVVSIIVFGFSLWTYSKFNNLQSTAVVLGVIFGFILSAGFVQVLGKQVSYYWYNKDYHMASYSTKKIITNGTITIIGFFVFSLLVNLVVPLYSFLFVLITFLYALFIGFLLLVLAPLYALKQRWMLSFSVFIGTALALLLHWYTPLHPYFVHWIGILTASLISVGFIYFFFQYKLKEQKAEKKKPKVMLSLYRNFNYFLYGTFLFAFVFLDRLVAWSSTLNRDIPYIIYYEKDYEIGMDLAILIFFLLGGVMEYAIHSYIRHMDFHQLETKYSQFQTFNDKMKKMYFKHLRLFAFSALGVAVFLYLLITQPWGYSSGFDESLSALSLRVCILGSVGYLFLSLGMLNVLYLYTLGQHRKPLLTIVIAFLINLIIGILLSRWVSYEYSVIGMLVGSLVFMLLTTRETYSFFKNLDYYYYASY</sequence>
<feature type="transmembrane region" description="Helical" evidence="1">
    <location>
        <begin position="184"/>
        <end position="205"/>
    </location>
</feature>
<feature type="transmembrane region" description="Helical" evidence="1">
    <location>
        <begin position="142"/>
        <end position="163"/>
    </location>
</feature>
<keyword evidence="3" id="KW-1185">Reference proteome</keyword>
<accession>A0A1T5AIP1</accession>
<dbReference type="STRING" id="241145.SAMN05660776_0595"/>
<evidence type="ECO:0000256" key="1">
    <source>
        <dbReference type="SAM" id="Phobius"/>
    </source>
</evidence>
<dbReference type="EMBL" id="FUYY01000001">
    <property type="protein sequence ID" value="SKB34760.1"/>
    <property type="molecule type" value="Genomic_DNA"/>
</dbReference>
<feature type="transmembrane region" description="Helical" evidence="1">
    <location>
        <begin position="353"/>
        <end position="373"/>
    </location>
</feature>